<evidence type="ECO:0000313" key="2">
    <source>
        <dbReference type="Proteomes" id="UP000693765"/>
    </source>
</evidence>
<reference evidence="1" key="1">
    <citation type="submission" date="2021-03" db="EMBL/GenBank/DDBJ databases">
        <authorList>
            <person name="Tong Y."/>
            <person name="Zhang W."/>
            <person name="Tian F."/>
            <person name="Li J."/>
            <person name="He X."/>
        </authorList>
    </citation>
    <scope>NUCLEOTIDE SEQUENCE</scope>
</reference>
<sequence length="48" mass="5436">MAKKKADSKPRIVKYMRDGSVLVLATGNYADRKRTGKTKRKRARQVSA</sequence>
<accession>A0A8F2JD24</accession>
<name>A0A8F2JD24_9CAUD</name>
<organism evidence="1 2">
    <name type="scientific">Stenotrophomonas phage BUCT598</name>
    <dbReference type="NCBI Taxonomy" id="2834253"/>
    <lineage>
        <taxon>Viruses</taxon>
        <taxon>Duplodnaviria</taxon>
        <taxon>Heunggongvirae</taxon>
        <taxon>Uroviricota</taxon>
        <taxon>Caudoviricetes</taxon>
        <taxon>Autographivirales</taxon>
        <taxon>Autonotataviridae</taxon>
        <taxon>Gujervirinae</taxon>
        <taxon>Smasvirus</taxon>
        <taxon>Smasvirus BUCT598</taxon>
    </lineage>
</organism>
<dbReference type="EMBL" id="MW831865">
    <property type="protein sequence ID" value="QWT56548.1"/>
    <property type="molecule type" value="Genomic_DNA"/>
</dbReference>
<proteinExistence type="predicted"/>
<protein>
    <submittedName>
        <fullName evidence="1">Uncharacterized protein</fullName>
    </submittedName>
</protein>
<evidence type="ECO:0000313" key="1">
    <source>
        <dbReference type="EMBL" id="QWT56548.1"/>
    </source>
</evidence>
<keyword evidence="2" id="KW-1185">Reference proteome</keyword>
<dbReference type="Proteomes" id="UP000693765">
    <property type="component" value="Segment"/>
</dbReference>